<accession>A0A5K1VS94</accession>
<keyword evidence="1" id="KW-1133">Transmembrane helix</keyword>
<dbReference type="VEuPathDB" id="AmoebaDB:EHI_040620"/>
<comment type="caution">
    <text evidence="2">The sequence shown here is derived from an EMBL/GenBank/DDBJ whole genome shotgun (WGS) entry which is preliminary data.</text>
</comment>
<dbReference type="AlphaFoldDB" id="A0A5K1VS94"/>
<name>A0A5K1VS94_ENTHI</name>
<evidence type="ECO:0000256" key="1">
    <source>
        <dbReference type="SAM" id="Phobius"/>
    </source>
</evidence>
<organism evidence="2 3">
    <name type="scientific">Entamoeba histolytica</name>
    <dbReference type="NCBI Taxonomy" id="5759"/>
    <lineage>
        <taxon>Eukaryota</taxon>
        <taxon>Amoebozoa</taxon>
        <taxon>Evosea</taxon>
        <taxon>Archamoebae</taxon>
        <taxon>Mastigamoebida</taxon>
        <taxon>Entamoebidae</taxon>
        <taxon>Entamoeba</taxon>
    </lineage>
</organism>
<dbReference type="OMA" id="HSIHINF"/>
<dbReference type="EMBL" id="BDEQ01000001">
    <property type="protein sequence ID" value="GAT96750.1"/>
    <property type="molecule type" value="Genomic_DNA"/>
</dbReference>
<dbReference type="Proteomes" id="UP000078387">
    <property type="component" value="Unassembled WGS sequence"/>
</dbReference>
<dbReference type="VEuPathDB" id="AmoebaDB:EHI8A_081730"/>
<reference evidence="2 3" key="1">
    <citation type="submission" date="2016-05" db="EMBL/GenBank/DDBJ databases">
        <title>First whole genome sequencing of Entamoeba histolytica HM1:IMSS-clone-6.</title>
        <authorList>
            <person name="Mukherjee Avik.K."/>
            <person name="Izumyama S."/>
            <person name="Nakada-Tsukui K."/>
            <person name="Nozaki T."/>
        </authorList>
    </citation>
    <scope>NUCLEOTIDE SEQUENCE [LARGE SCALE GENOMIC DNA]</scope>
    <source>
        <strain evidence="2 3">HM1:IMSS clone 6</strain>
    </source>
</reference>
<proteinExistence type="predicted"/>
<keyword evidence="1" id="KW-0812">Transmembrane</keyword>
<dbReference type="VEuPathDB" id="AmoebaDB:EHI5A_103520"/>
<sequence>MFSENSSLPQSPGCASKITRLSALSCFAFSGIIFCILSIVLALFPLNPIIQKWYLPIPQAINSIVTDAHVIYPTIKDIQMLSKTVIRGDVFFQFGFEEFNKTLAFGNVIIDNQIDPILNLTNSTISGMTDFVNGIADFLHKFHINFNLTFVQNLNIMNNILQEVPSQLSQMQIQMEKASIAGAALGQAVDIIGMRFDKFHSVCENLTLVVDDVFTNVDIIMNQLDQLDHSIPTIIIITKLVGCFLFAWLSFISIILFIFIL</sequence>
<feature type="transmembrane region" description="Helical" evidence="1">
    <location>
        <begin position="240"/>
        <end position="260"/>
    </location>
</feature>
<keyword evidence="1" id="KW-0472">Membrane</keyword>
<evidence type="ECO:0000313" key="2">
    <source>
        <dbReference type="EMBL" id="GAT96750.1"/>
    </source>
</evidence>
<protein>
    <submittedName>
        <fullName evidence="2">Uncharacterized protein</fullName>
    </submittedName>
</protein>
<dbReference type="VEuPathDB" id="AmoebaDB:KM1_129250"/>
<gene>
    <name evidence="2" type="ORF">CL6EHI_040620</name>
</gene>
<dbReference type="VEuPathDB" id="AmoebaDB:EHI7A_068430"/>
<evidence type="ECO:0000313" key="3">
    <source>
        <dbReference type="Proteomes" id="UP000078387"/>
    </source>
</evidence>
<feature type="transmembrane region" description="Helical" evidence="1">
    <location>
        <begin position="20"/>
        <end position="44"/>
    </location>
</feature>